<proteinExistence type="inferred from homology"/>
<feature type="active site" description="Proton acceptor" evidence="10">
    <location>
        <position position="106"/>
    </location>
</feature>
<dbReference type="PANTHER" id="PTHR48012:SF18">
    <property type="entry name" value="HAPPYHOUR, ISOFORM A"/>
    <property type="match status" value="1"/>
</dbReference>
<dbReference type="Pfam" id="PF00780">
    <property type="entry name" value="CNH"/>
    <property type="match status" value="1"/>
</dbReference>
<evidence type="ECO:0000256" key="2">
    <source>
        <dbReference type="ARBA" id="ARBA00008874"/>
    </source>
</evidence>
<reference evidence="14" key="2">
    <citation type="submission" date="2025-09" db="UniProtKB">
        <authorList>
            <consortium name="Ensembl"/>
        </authorList>
    </citation>
    <scope>IDENTIFICATION</scope>
</reference>
<sequence length="876" mass="98028">FQARNVQSGALSAIKVIKLESGDDFTVIQQEIIMMQECQHINIVAYFGSYLRWDKLWICMEYCGGGSLQDIYHVTGPLSERQIAYVSRETLKGLAYLHSKCKMHRDIKGANILLTDHGEVKLADFGVSAQITATIAKRMSFIGTPYWMAPEVAAVERKGGYNQQCDVWAVGITAIELAELQPPMFDLHPMRALFLMSKSNFQPPRLKDKVKWSGIFHNFIKQSLIKNPKKRPTADKLLQDPFVIQPLNRSLATELLDQMKSPAPPRNFYDDEEPEPPAAVPQRISSIAKNSRAEKTRSELDFDQLRFQPPIPKITAPQYMELFAFLSLSITVQLLLSVSCYTLGQFPFGMNSKCCTSLGLNHPNRVCATWKCNQKGSFSQQENDKGAEDDDDGGTLKKIPPPLPPKPWCKSPMDDNSEGSGTIKQRPAAPSPARSDERYPPVPRQKPTSPPPAQGYGPAPVPPPRVSQVGQSASPMQQNRPKRDGTVAEKQDVSRTSNCAPLDPLPKSSNLLANGLPPTPKVHMGACFSKVFNGCPLKIHCATSWVHPDTRDQHLIFGTEEGIYTLNLNELHEATMEQLVPRRCTWLYVMNNFLISLLGKTCQLYSHNLMWLFDNTRKEQRLPISVPILKQVPVLTLARWNVCSGIPETKGCQKCCVANNLYTGNTYLCGALTSSVVLLQWYEPMQKFMLVKHFHFPLPNPLKVFEMLVVPDQEFPLVCVAVGCGIDQGQDLRFETINLNSASSWFTELGSGSAQLEAIHLSQLEKDTVVVAIDKSVKIVNLHGKLKSNKKQASELHFDFQIDFIVCLQDSVLAFWKHGMQGKSFKANEVTQEISDHTRVFRLLGSERVVVLESRPTDHPTAHSNLYTLAGHESSY</sequence>
<keyword evidence="8 9" id="KW-0067">ATP-binding</keyword>
<dbReference type="HOGENOM" id="CLU_006347_1_1_1"/>
<dbReference type="FunFam" id="1.10.510.10:FF:000031">
    <property type="entry name" value="Mitogen-activated protein kinase kinase kinase kinase"/>
    <property type="match status" value="1"/>
</dbReference>
<evidence type="ECO:0000256" key="3">
    <source>
        <dbReference type="ARBA" id="ARBA00022527"/>
    </source>
</evidence>
<dbReference type="PROSITE" id="PS50219">
    <property type="entry name" value="CNH"/>
    <property type="match status" value="1"/>
</dbReference>
<dbReference type="InterPro" id="IPR011009">
    <property type="entry name" value="Kinase-like_dom_sf"/>
</dbReference>
<comment type="similarity">
    <text evidence="2 9">Belongs to the protein kinase superfamily. STE Ser/Thr protein kinase family. STE20 subfamily.</text>
</comment>
<evidence type="ECO:0000256" key="11">
    <source>
        <dbReference type="SAM" id="MobiDB-lite"/>
    </source>
</evidence>
<keyword evidence="4" id="KW-0597">Phosphoprotein</keyword>
<dbReference type="InterPro" id="IPR000719">
    <property type="entry name" value="Prot_kinase_dom"/>
</dbReference>
<dbReference type="Pfam" id="PF00069">
    <property type="entry name" value="Pkinase"/>
    <property type="match status" value="1"/>
</dbReference>
<dbReference type="GO" id="GO:0005737">
    <property type="term" value="C:cytoplasm"/>
    <property type="evidence" value="ECO:0007669"/>
    <property type="project" value="TreeGrafter"/>
</dbReference>
<dbReference type="PIRSF" id="PIRSF038172">
    <property type="entry name" value="MAPKKKK"/>
    <property type="match status" value="1"/>
</dbReference>
<dbReference type="GO" id="GO:0005524">
    <property type="term" value="F:ATP binding"/>
    <property type="evidence" value="ECO:0007669"/>
    <property type="project" value="UniProtKB-UniRule"/>
</dbReference>
<feature type="region of interest" description="Disordered" evidence="11">
    <location>
        <begin position="377"/>
        <end position="512"/>
    </location>
</feature>
<dbReference type="PANTHER" id="PTHR48012">
    <property type="entry name" value="STERILE20-LIKE KINASE, ISOFORM B-RELATED"/>
    <property type="match status" value="1"/>
</dbReference>
<dbReference type="OMA" id="INCSASW"/>
<evidence type="ECO:0000259" key="12">
    <source>
        <dbReference type="PROSITE" id="PS50011"/>
    </source>
</evidence>
<evidence type="ECO:0000256" key="5">
    <source>
        <dbReference type="ARBA" id="ARBA00022679"/>
    </source>
</evidence>
<dbReference type="SMART" id="SM00036">
    <property type="entry name" value="CNH"/>
    <property type="match status" value="1"/>
</dbReference>
<organism evidence="14">
    <name type="scientific">Petromyzon marinus</name>
    <name type="common">Sea lamprey</name>
    <dbReference type="NCBI Taxonomy" id="7757"/>
    <lineage>
        <taxon>Eukaryota</taxon>
        <taxon>Metazoa</taxon>
        <taxon>Chordata</taxon>
        <taxon>Craniata</taxon>
        <taxon>Vertebrata</taxon>
        <taxon>Cyclostomata</taxon>
        <taxon>Hyperoartia</taxon>
        <taxon>Petromyzontiformes</taxon>
        <taxon>Petromyzontidae</taxon>
        <taxon>Petromyzon</taxon>
    </lineage>
</organism>
<dbReference type="EC" id="2.7.11.1" evidence="9"/>
<dbReference type="Ensembl" id="ENSPMAT00000010511.1">
    <property type="protein sequence ID" value="ENSPMAP00000010465.1"/>
    <property type="gene ID" value="ENSPMAG00000009510.1"/>
</dbReference>
<evidence type="ECO:0000256" key="4">
    <source>
        <dbReference type="ARBA" id="ARBA00022553"/>
    </source>
</evidence>
<evidence type="ECO:0000256" key="9">
    <source>
        <dbReference type="PIRNR" id="PIRNR038172"/>
    </source>
</evidence>
<keyword evidence="6 9" id="KW-0547">Nucleotide-binding</keyword>
<dbReference type="GO" id="GO:0106310">
    <property type="term" value="F:protein serine kinase activity"/>
    <property type="evidence" value="ECO:0007669"/>
    <property type="project" value="RHEA"/>
</dbReference>
<dbReference type="SMART" id="SM00220">
    <property type="entry name" value="S_TKc"/>
    <property type="match status" value="1"/>
</dbReference>
<evidence type="ECO:0000256" key="6">
    <source>
        <dbReference type="ARBA" id="ARBA00022741"/>
    </source>
</evidence>
<evidence type="ECO:0000313" key="14">
    <source>
        <dbReference type="Ensembl" id="ENSPMAP00000010465.1"/>
    </source>
</evidence>
<dbReference type="AlphaFoldDB" id="S4RZ24"/>
<evidence type="ECO:0000256" key="10">
    <source>
        <dbReference type="PIRSR" id="PIRSR038172-1"/>
    </source>
</evidence>
<comment type="function">
    <text evidence="9">Serine/threonine kinase that plays a role in the response to environmental stress. Appears to act upstream of the JUN N-terminal pathway.</text>
</comment>
<dbReference type="CDD" id="cd06613">
    <property type="entry name" value="STKc_MAP4K3_like"/>
    <property type="match status" value="1"/>
</dbReference>
<comment type="cofactor">
    <cofactor evidence="1 9">
        <name>Mg(2+)</name>
        <dbReference type="ChEBI" id="CHEBI:18420"/>
    </cofactor>
</comment>
<name>S4RZ24_PETMA</name>
<dbReference type="InterPro" id="IPR050629">
    <property type="entry name" value="STE20/SPS1-PAK"/>
</dbReference>
<accession>S4RZ24</accession>
<evidence type="ECO:0000256" key="8">
    <source>
        <dbReference type="ARBA" id="ARBA00022840"/>
    </source>
</evidence>
<evidence type="ECO:0000256" key="7">
    <source>
        <dbReference type="ARBA" id="ARBA00022777"/>
    </source>
</evidence>
<feature type="domain" description="Protein kinase" evidence="12">
    <location>
        <begin position="1"/>
        <end position="243"/>
    </location>
</feature>
<comment type="catalytic activity">
    <reaction evidence="9">
        <text>L-seryl-[protein] + ATP = O-phospho-L-seryl-[protein] + ADP + H(+)</text>
        <dbReference type="Rhea" id="RHEA:17989"/>
        <dbReference type="Rhea" id="RHEA-COMP:9863"/>
        <dbReference type="Rhea" id="RHEA-COMP:11604"/>
        <dbReference type="ChEBI" id="CHEBI:15378"/>
        <dbReference type="ChEBI" id="CHEBI:29999"/>
        <dbReference type="ChEBI" id="CHEBI:30616"/>
        <dbReference type="ChEBI" id="CHEBI:83421"/>
        <dbReference type="ChEBI" id="CHEBI:456216"/>
        <dbReference type="EC" id="2.7.11.1"/>
    </reaction>
</comment>
<feature type="domain" description="CNH" evidence="13">
    <location>
        <begin position="536"/>
        <end position="849"/>
    </location>
</feature>
<dbReference type="GeneTree" id="ENSGT00940000155483"/>
<reference evidence="14" key="1">
    <citation type="submission" date="2025-08" db="UniProtKB">
        <authorList>
            <consortium name="Ensembl"/>
        </authorList>
    </citation>
    <scope>IDENTIFICATION</scope>
</reference>
<comment type="catalytic activity">
    <reaction evidence="9">
        <text>L-threonyl-[protein] + ATP = O-phospho-L-threonyl-[protein] + ADP + H(+)</text>
        <dbReference type="Rhea" id="RHEA:46608"/>
        <dbReference type="Rhea" id="RHEA-COMP:11060"/>
        <dbReference type="Rhea" id="RHEA-COMP:11605"/>
        <dbReference type="ChEBI" id="CHEBI:15378"/>
        <dbReference type="ChEBI" id="CHEBI:30013"/>
        <dbReference type="ChEBI" id="CHEBI:30616"/>
        <dbReference type="ChEBI" id="CHEBI:61977"/>
        <dbReference type="ChEBI" id="CHEBI:456216"/>
        <dbReference type="EC" id="2.7.11.1"/>
    </reaction>
</comment>
<feature type="compositionally biased region" description="Pro residues" evidence="11">
    <location>
        <begin position="440"/>
        <end position="465"/>
    </location>
</feature>
<feature type="compositionally biased region" description="Polar residues" evidence="11">
    <location>
        <begin position="468"/>
        <end position="479"/>
    </location>
</feature>
<dbReference type="STRING" id="7757.ENSPMAP00000010465"/>
<evidence type="ECO:0000259" key="13">
    <source>
        <dbReference type="PROSITE" id="PS50219"/>
    </source>
</evidence>
<protein>
    <recommendedName>
        <fullName evidence="9">Mitogen-activated protein kinase kinase kinase kinase</fullName>
        <ecNumber evidence="9">2.7.11.1</ecNumber>
    </recommendedName>
</protein>
<dbReference type="SUPFAM" id="SSF56112">
    <property type="entry name" value="Protein kinase-like (PK-like)"/>
    <property type="match status" value="1"/>
</dbReference>
<keyword evidence="7 9" id="KW-0418">Kinase</keyword>
<keyword evidence="5 9" id="KW-0808">Transferase</keyword>
<keyword evidence="3 9" id="KW-0723">Serine/threonine-protein kinase</keyword>
<dbReference type="Gene3D" id="1.10.510.10">
    <property type="entry name" value="Transferase(Phosphotransferase) domain 1"/>
    <property type="match status" value="1"/>
</dbReference>
<dbReference type="InterPro" id="IPR021160">
    <property type="entry name" value="MAPKKKK"/>
</dbReference>
<dbReference type="InterPro" id="IPR001180">
    <property type="entry name" value="CNH_dom"/>
</dbReference>
<dbReference type="PROSITE" id="PS50011">
    <property type="entry name" value="PROTEIN_KINASE_DOM"/>
    <property type="match status" value="1"/>
</dbReference>
<feature type="compositionally biased region" description="Basic and acidic residues" evidence="11">
    <location>
        <begin position="481"/>
        <end position="493"/>
    </location>
</feature>
<dbReference type="GO" id="GO:0008349">
    <property type="term" value="F:MAP kinase kinase kinase kinase activity"/>
    <property type="evidence" value="ECO:0007669"/>
    <property type="project" value="InterPro"/>
</dbReference>
<evidence type="ECO:0000256" key="1">
    <source>
        <dbReference type="ARBA" id="ARBA00001946"/>
    </source>
</evidence>